<dbReference type="PANTHER" id="PTHR24148">
    <property type="entry name" value="ANKYRIN REPEAT DOMAIN-CONTAINING PROTEIN 39 HOMOLOG-RELATED"/>
    <property type="match status" value="1"/>
</dbReference>
<accession>A0ABR1UQ88</accession>
<sequence length="159" mass="17711">MAYWRNLLGRKRSRGHQGSTAELLGLLRATAMRKASDDRDRVFALLGLVDLGTRLVPDYQQSKARVFMSVSWASISETGTLDVLCGDLGRKNRGESGLPSWTADWSAMFHNNDEARIKLLDKYKACGSQKAKAIQHESSFDSDLLHPSLFGEETNELPP</sequence>
<protein>
    <submittedName>
        <fullName evidence="1">Uncharacterized protein</fullName>
    </submittedName>
</protein>
<gene>
    <name evidence="1" type="ORF">PG997_015302</name>
</gene>
<proteinExistence type="predicted"/>
<dbReference type="InterPro" id="IPR052895">
    <property type="entry name" value="HetReg/Transcr_Mod"/>
</dbReference>
<organism evidence="1 2">
    <name type="scientific">Apiospora hydei</name>
    <dbReference type="NCBI Taxonomy" id="1337664"/>
    <lineage>
        <taxon>Eukaryota</taxon>
        <taxon>Fungi</taxon>
        <taxon>Dikarya</taxon>
        <taxon>Ascomycota</taxon>
        <taxon>Pezizomycotina</taxon>
        <taxon>Sordariomycetes</taxon>
        <taxon>Xylariomycetidae</taxon>
        <taxon>Amphisphaeriales</taxon>
        <taxon>Apiosporaceae</taxon>
        <taxon>Apiospora</taxon>
    </lineage>
</organism>
<name>A0ABR1UQ88_9PEZI</name>
<dbReference type="PANTHER" id="PTHR24148:SF64">
    <property type="entry name" value="HETEROKARYON INCOMPATIBILITY DOMAIN-CONTAINING PROTEIN"/>
    <property type="match status" value="1"/>
</dbReference>
<keyword evidence="2" id="KW-1185">Reference proteome</keyword>
<comment type="caution">
    <text evidence="1">The sequence shown here is derived from an EMBL/GenBank/DDBJ whole genome shotgun (WGS) entry which is preliminary data.</text>
</comment>
<dbReference type="EMBL" id="JAQQWN010000011">
    <property type="protein sequence ID" value="KAK8061081.1"/>
    <property type="molecule type" value="Genomic_DNA"/>
</dbReference>
<dbReference type="Proteomes" id="UP001433268">
    <property type="component" value="Unassembled WGS sequence"/>
</dbReference>
<evidence type="ECO:0000313" key="2">
    <source>
        <dbReference type="Proteomes" id="UP001433268"/>
    </source>
</evidence>
<reference evidence="1 2" key="1">
    <citation type="submission" date="2023-01" db="EMBL/GenBank/DDBJ databases">
        <title>Analysis of 21 Apiospora genomes using comparative genomics revels a genus with tremendous synthesis potential of carbohydrate active enzymes and secondary metabolites.</title>
        <authorList>
            <person name="Sorensen T."/>
        </authorList>
    </citation>
    <scope>NUCLEOTIDE SEQUENCE [LARGE SCALE GENOMIC DNA]</scope>
    <source>
        <strain evidence="1 2">CBS 114990</strain>
    </source>
</reference>
<dbReference type="GeneID" id="92052676"/>
<dbReference type="RefSeq" id="XP_066660501.1">
    <property type="nucleotide sequence ID" value="XM_066819616.1"/>
</dbReference>
<evidence type="ECO:0000313" key="1">
    <source>
        <dbReference type="EMBL" id="KAK8061081.1"/>
    </source>
</evidence>